<dbReference type="GO" id="GO:0005886">
    <property type="term" value="C:plasma membrane"/>
    <property type="evidence" value="ECO:0007669"/>
    <property type="project" value="UniProtKB-SubCell"/>
</dbReference>
<comment type="similarity">
    <text evidence="9">Belongs to the GSP H family.</text>
</comment>
<evidence type="ECO:0000256" key="2">
    <source>
        <dbReference type="ARBA" id="ARBA00021549"/>
    </source>
</evidence>
<keyword evidence="8 12" id="KW-0472">Membrane</keyword>
<evidence type="ECO:0000256" key="6">
    <source>
        <dbReference type="ARBA" id="ARBA00022692"/>
    </source>
</evidence>
<dbReference type="AlphaFoldDB" id="A0A6N4DW45"/>
<evidence type="ECO:0000256" key="3">
    <source>
        <dbReference type="ARBA" id="ARBA00022475"/>
    </source>
</evidence>
<feature type="domain" description="General secretion pathway GspH" evidence="13">
    <location>
        <begin position="49"/>
        <end position="170"/>
    </location>
</feature>
<keyword evidence="4" id="KW-0488">Methylation</keyword>
<feature type="compositionally biased region" description="Basic and acidic residues" evidence="11">
    <location>
        <begin position="99"/>
        <end position="116"/>
    </location>
</feature>
<dbReference type="InterPro" id="IPR022346">
    <property type="entry name" value="T2SS_GspH"/>
</dbReference>
<evidence type="ECO:0000313" key="14">
    <source>
        <dbReference type="EMBL" id="PUE01537.1"/>
    </source>
</evidence>
<dbReference type="Gene3D" id="3.55.40.10">
    <property type="entry name" value="minor pseudopilin epsh domain"/>
    <property type="match status" value="1"/>
</dbReference>
<gene>
    <name evidence="14" type="ORF">C3L24_07810</name>
</gene>
<keyword evidence="3" id="KW-1003">Cell membrane</keyword>
<keyword evidence="7 12" id="KW-1133">Transmembrane helix</keyword>
<dbReference type="SUPFAM" id="SSF54523">
    <property type="entry name" value="Pili subunits"/>
    <property type="match status" value="1"/>
</dbReference>
<keyword evidence="6 12" id="KW-0812">Transmembrane</keyword>
<evidence type="ECO:0000256" key="11">
    <source>
        <dbReference type="SAM" id="MobiDB-lite"/>
    </source>
</evidence>
<comment type="caution">
    <text evidence="14">The sequence shown here is derived from an EMBL/GenBank/DDBJ whole genome shotgun (WGS) entry which is preliminary data.</text>
</comment>
<evidence type="ECO:0000256" key="5">
    <source>
        <dbReference type="ARBA" id="ARBA00022519"/>
    </source>
</evidence>
<feature type="transmembrane region" description="Helical" evidence="12">
    <location>
        <begin position="16"/>
        <end position="37"/>
    </location>
</feature>
<accession>A0A6N4DW45</accession>
<evidence type="ECO:0000256" key="10">
    <source>
        <dbReference type="ARBA" id="ARBA00030775"/>
    </source>
</evidence>
<protein>
    <recommendedName>
        <fullName evidence="2">Type II secretion system protein H</fullName>
    </recommendedName>
    <alternativeName>
        <fullName evidence="10">General secretion pathway protein H</fullName>
    </alternativeName>
</protein>
<evidence type="ECO:0000256" key="9">
    <source>
        <dbReference type="ARBA" id="ARBA00025772"/>
    </source>
</evidence>
<proteinExistence type="inferred from homology"/>
<reference evidence="14 15" key="1">
    <citation type="submission" date="2018-01" db="EMBL/GenBank/DDBJ databases">
        <title>Novel co-symbiosis in the lucinid bivalve Phacoides pectinatus.</title>
        <authorList>
            <person name="Lim S.J."/>
            <person name="Davis B.G."/>
            <person name="Gill D.E."/>
            <person name="Engel A.S."/>
            <person name="Anderson L.C."/>
            <person name="Campbell B.J."/>
        </authorList>
    </citation>
    <scope>NUCLEOTIDE SEQUENCE [LARGE SCALE GENOMIC DNA]</scope>
    <source>
        <strain evidence="14">N3_P5</strain>
    </source>
</reference>
<evidence type="ECO:0000256" key="4">
    <source>
        <dbReference type="ARBA" id="ARBA00022481"/>
    </source>
</evidence>
<sequence length="187" mass="20304">MFRPSASPGVQRGVTLIELISTLAVAAVLLTLAVPGFSRWSEESRLVTEVNTLLTHLHLARSEAVKQRTPVVLCPDDGQGDCAATIEWQAGYILFPDLDGDRQRDPDEPLLRRYRPDAGGPRIRSARSTRGRKRIIFFPTGTAKGYNTTFTFCPGSGSTDPKALILSATGRPRVSERRPGGGVIECG</sequence>
<keyword evidence="5" id="KW-0997">Cell inner membrane</keyword>
<dbReference type="InterPro" id="IPR012902">
    <property type="entry name" value="N_methyl_site"/>
</dbReference>
<dbReference type="EMBL" id="PQCO01000199">
    <property type="protein sequence ID" value="PUE01537.1"/>
    <property type="molecule type" value="Genomic_DNA"/>
</dbReference>
<evidence type="ECO:0000256" key="1">
    <source>
        <dbReference type="ARBA" id="ARBA00004377"/>
    </source>
</evidence>
<dbReference type="GO" id="GO:0015627">
    <property type="term" value="C:type II protein secretion system complex"/>
    <property type="evidence" value="ECO:0007669"/>
    <property type="project" value="InterPro"/>
</dbReference>
<evidence type="ECO:0000259" key="13">
    <source>
        <dbReference type="Pfam" id="PF12019"/>
    </source>
</evidence>
<dbReference type="PROSITE" id="PS00409">
    <property type="entry name" value="PROKAR_NTER_METHYL"/>
    <property type="match status" value="1"/>
</dbReference>
<evidence type="ECO:0000256" key="7">
    <source>
        <dbReference type="ARBA" id="ARBA00022989"/>
    </source>
</evidence>
<dbReference type="Proteomes" id="UP000250928">
    <property type="component" value="Unassembled WGS sequence"/>
</dbReference>
<feature type="region of interest" description="Disordered" evidence="11">
    <location>
        <begin position="99"/>
        <end position="126"/>
    </location>
</feature>
<dbReference type="GO" id="GO:0015628">
    <property type="term" value="P:protein secretion by the type II secretion system"/>
    <property type="evidence" value="ECO:0007669"/>
    <property type="project" value="InterPro"/>
</dbReference>
<evidence type="ECO:0000256" key="8">
    <source>
        <dbReference type="ARBA" id="ARBA00023136"/>
    </source>
</evidence>
<evidence type="ECO:0000313" key="15">
    <source>
        <dbReference type="Proteomes" id="UP000250928"/>
    </source>
</evidence>
<organism evidence="14 15">
    <name type="scientific">Candidatus Sedimenticola endophacoides</name>
    <dbReference type="NCBI Taxonomy" id="2548426"/>
    <lineage>
        <taxon>Bacteria</taxon>
        <taxon>Pseudomonadati</taxon>
        <taxon>Pseudomonadota</taxon>
        <taxon>Gammaproteobacteria</taxon>
        <taxon>Chromatiales</taxon>
        <taxon>Sedimenticolaceae</taxon>
        <taxon>Sedimenticola</taxon>
    </lineage>
</organism>
<dbReference type="NCBIfam" id="TIGR02532">
    <property type="entry name" value="IV_pilin_GFxxxE"/>
    <property type="match status" value="1"/>
</dbReference>
<evidence type="ECO:0000256" key="12">
    <source>
        <dbReference type="SAM" id="Phobius"/>
    </source>
</evidence>
<comment type="subcellular location">
    <subcellularLocation>
        <location evidence="1">Cell inner membrane</location>
        <topology evidence="1">Single-pass membrane protein</topology>
    </subcellularLocation>
</comment>
<name>A0A6N4DW45_9GAMM</name>
<dbReference type="Pfam" id="PF12019">
    <property type="entry name" value="GspH"/>
    <property type="match status" value="1"/>
</dbReference>
<dbReference type="InterPro" id="IPR045584">
    <property type="entry name" value="Pilin-like"/>
</dbReference>